<evidence type="ECO:0000313" key="13">
    <source>
        <dbReference type="EMBL" id="KYG63504.1"/>
    </source>
</evidence>
<organism evidence="13 14">
    <name type="scientific">Bdellovibrio bacteriovorus</name>
    <dbReference type="NCBI Taxonomy" id="959"/>
    <lineage>
        <taxon>Bacteria</taxon>
        <taxon>Pseudomonadati</taxon>
        <taxon>Bdellovibrionota</taxon>
        <taxon>Bdellovibrionia</taxon>
        <taxon>Bdellovibrionales</taxon>
        <taxon>Pseudobdellovibrionaceae</taxon>
        <taxon>Bdellovibrio</taxon>
    </lineage>
</organism>
<dbReference type="PANTHER" id="PTHR30487:SF0">
    <property type="entry name" value="PREPILIN LEADER PEPTIDASE_N-METHYLTRANSFERASE-RELATED"/>
    <property type="match status" value="1"/>
</dbReference>
<dbReference type="GO" id="GO:0004190">
    <property type="term" value="F:aspartic-type endopeptidase activity"/>
    <property type="evidence" value="ECO:0007669"/>
    <property type="project" value="UniProtKB-EC"/>
</dbReference>
<dbReference type="EMBL" id="LUKF01000014">
    <property type="protein sequence ID" value="KYG63504.1"/>
    <property type="molecule type" value="Genomic_DNA"/>
</dbReference>
<evidence type="ECO:0000256" key="2">
    <source>
        <dbReference type="ARBA" id="ARBA00005801"/>
    </source>
</evidence>
<keyword evidence="9" id="KW-0378">Hydrolase</keyword>
<evidence type="ECO:0000256" key="7">
    <source>
        <dbReference type="ARBA" id="ARBA00023136"/>
    </source>
</evidence>
<dbReference type="Gene3D" id="1.20.120.1220">
    <property type="match status" value="1"/>
</dbReference>
<dbReference type="InterPro" id="IPR010627">
    <property type="entry name" value="Prepilin_pept_A24_N"/>
</dbReference>
<keyword evidence="4" id="KW-0997">Cell inner membrane</keyword>
<feature type="transmembrane region" description="Helical" evidence="10">
    <location>
        <begin position="229"/>
        <end position="255"/>
    </location>
</feature>
<feature type="transmembrane region" description="Helical" evidence="10">
    <location>
        <begin position="153"/>
        <end position="174"/>
    </location>
</feature>
<dbReference type="InterPro" id="IPR050882">
    <property type="entry name" value="Prepilin_peptidase/N-MTase"/>
</dbReference>
<dbReference type="PRINTS" id="PR00864">
    <property type="entry name" value="PREPILNPTASE"/>
</dbReference>
<comment type="function">
    <text evidence="9">Plays an essential role in type IV pili and type II pseudopili formation by proteolytically removing the leader sequence from substrate proteins and subsequently monomethylating the alpha-amino group of the newly exposed N-terminal phenylalanine.</text>
</comment>
<evidence type="ECO:0000256" key="9">
    <source>
        <dbReference type="RuleBase" id="RU003794"/>
    </source>
</evidence>
<comment type="caution">
    <text evidence="13">The sequence shown here is derived from an EMBL/GenBank/DDBJ whole genome shotgun (WGS) entry which is preliminary data.</text>
</comment>
<dbReference type="Pfam" id="PF01478">
    <property type="entry name" value="Peptidase_A24"/>
    <property type="match status" value="1"/>
</dbReference>
<accession>A0A150WIQ8</accession>
<name>A0A150WIQ8_BDEBC</name>
<evidence type="ECO:0000256" key="6">
    <source>
        <dbReference type="ARBA" id="ARBA00022989"/>
    </source>
</evidence>
<evidence type="ECO:0000256" key="4">
    <source>
        <dbReference type="ARBA" id="ARBA00022519"/>
    </source>
</evidence>
<gene>
    <name evidence="13" type="ORF">AZI85_05630</name>
</gene>
<comment type="catalytic activity">
    <reaction evidence="9">
        <text>Typically cleaves a -Gly-|-Phe- bond to release an N-terminal, basic peptide of 5-8 residues from type IV prepilin, and then N-methylates the new N-terminal amino group, the methyl donor being S-adenosyl-L-methionine.</text>
        <dbReference type="EC" id="3.4.23.43"/>
    </reaction>
</comment>
<dbReference type="AlphaFoldDB" id="A0A150WIQ8"/>
<feature type="domain" description="Prepilin type IV endopeptidase peptidase" evidence="11">
    <location>
        <begin position="107"/>
        <end position="216"/>
    </location>
</feature>
<evidence type="ECO:0000256" key="8">
    <source>
        <dbReference type="RuleBase" id="RU003793"/>
    </source>
</evidence>
<comment type="similarity">
    <text evidence="2 8">Belongs to the peptidase A24 family.</text>
</comment>
<evidence type="ECO:0000313" key="14">
    <source>
        <dbReference type="Proteomes" id="UP000075391"/>
    </source>
</evidence>
<dbReference type="InterPro" id="IPR000045">
    <property type="entry name" value="Prepilin_IV_endopep_pep"/>
</dbReference>
<reference evidence="13 14" key="1">
    <citation type="submission" date="2016-03" db="EMBL/GenBank/DDBJ databases">
        <authorList>
            <person name="Ploux O."/>
        </authorList>
    </citation>
    <scope>NUCLEOTIDE SEQUENCE [LARGE SCALE GENOMIC DNA]</scope>
    <source>
        <strain evidence="13 14">BER2</strain>
    </source>
</reference>
<keyword evidence="9" id="KW-0808">Transferase</keyword>
<dbReference type="GO" id="GO:0005886">
    <property type="term" value="C:plasma membrane"/>
    <property type="evidence" value="ECO:0007669"/>
    <property type="project" value="UniProtKB-SubCell"/>
</dbReference>
<feature type="transmembrane region" description="Helical" evidence="10">
    <location>
        <begin position="194"/>
        <end position="217"/>
    </location>
</feature>
<keyword evidence="9" id="KW-0489">Methyltransferase</keyword>
<keyword evidence="3" id="KW-1003">Cell membrane</keyword>
<evidence type="ECO:0000256" key="1">
    <source>
        <dbReference type="ARBA" id="ARBA00004429"/>
    </source>
</evidence>
<proteinExistence type="inferred from homology"/>
<keyword evidence="9" id="KW-0645">Protease</keyword>
<feature type="transmembrane region" description="Helical" evidence="10">
    <location>
        <begin position="6"/>
        <end position="30"/>
    </location>
</feature>
<dbReference type="GO" id="GO:0008168">
    <property type="term" value="F:methyltransferase activity"/>
    <property type="evidence" value="ECO:0007669"/>
    <property type="project" value="UniProtKB-KW"/>
</dbReference>
<protein>
    <recommendedName>
        <fullName evidence="9">Prepilin leader peptidase/N-methyltransferase</fullName>
        <ecNumber evidence="9">2.1.1.-</ecNumber>
        <ecNumber evidence="9">3.4.23.43</ecNumber>
    </recommendedName>
</protein>
<dbReference type="Pfam" id="PF06750">
    <property type="entry name" value="A24_N_bact"/>
    <property type="match status" value="1"/>
</dbReference>
<evidence type="ECO:0000256" key="10">
    <source>
        <dbReference type="SAM" id="Phobius"/>
    </source>
</evidence>
<feature type="domain" description="Prepilin peptidase A24 N-terminal" evidence="12">
    <location>
        <begin position="14"/>
        <end position="95"/>
    </location>
</feature>
<evidence type="ECO:0000256" key="5">
    <source>
        <dbReference type="ARBA" id="ARBA00022692"/>
    </source>
</evidence>
<keyword evidence="6 10" id="KW-1133">Transmembrane helix</keyword>
<dbReference type="PANTHER" id="PTHR30487">
    <property type="entry name" value="TYPE 4 PREPILIN-LIKE PROTEINS LEADER PEPTIDE-PROCESSING ENZYME"/>
    <property type="match status" value="1"/>
</dbReference>
<dbReference type="RefSeq" id="WP_063243842.1">
    <property type="nucleotide sequence ID" value="NZ_CP168967.1"/>
</dbReference>
<keyword evidence="7 10" id="KW-0472">Membrane</keyword>
<sequence>MFDQDVFFLIVFFILGAIFGSFGNVVIYRLPKEESVVKPRSYCYNCKKTIKWYDNIPILSWFILRGRCRNCGAKFSFRYPLVEIIMASLFALSYHYVGFSWSLLEYLIFIFGLVVCTFIDFDHMILPDEFTLSGIVIGLVGAALNPHREFMDALLGVLMGGGFLWGMAYVYYLLTKNEGMGGGDIKLLAWIGALLGWKAIPFVIMSSAIVGSVVGIIMSRKQKAGLKTVIPFGPYLALGAIFYLFGGETIALWYFDLFLPGV</sequence>
<dbReference type="EC" id="2.1.1.-" evidence="9"/>
<evidence type="ECO:0000256" key="3">
    <source>
        <dbReference type="ARBA" id="ARBA00022475"/>
    </source>
</evidence>
<evidence type="ECO:0000259" key="11">
    <source>
        <dbReference type="Pfam" id="PF01478"/>
    </source>
</evidence>
<dbReference type="EC" id="3.4.23.43" evidence="9"/>
<keyword evidence="9" id="KW-0511">Multifunctional enzyme</keyword>
<comment type="subcellular location">
    <subcellularLocation>
        <location evidence="1">Cell inner membrane</location>
        <topology evidence="1">Multi-pass membrane protein</topology>
    </subcellularLocation>
    <subcellularLocation>
        <location evidence="9">Cell membrane</location>
        <topology evidence="9">Multi-pass membrane protein</topology>
    </subcellularLocation>
</comment>
<dbReference type="Proteomes" id="UP000075391">
    <property type="component" value="Unassembled WGS sequence"/>
</dbReference>
<dbReference type="GO" id="GO:0006465">
    <property type="term" value="P:signal peptide processing"/>
    <property type="evidence" value="ECO:0007669"/>
    <property type="project" value="TreeGrafter"/>
</dbReference>
<dbReference type="OrthoDB" id="5290419at2"/>
<keyword evidence="5 9" id="KW-0812">Transmembrane</keyword>
<evidence type="ECO:0000259" key="12">
    <source>
        <dbReference type="Pfam" id="PF06750"/>
    </source>
</evidence>
<dbReference type="GO" id="GO:0032259">
    <property type="term" value="P:methylation"/>
    <property type="evidence" value="ECO:0007669"/>
    <property type="project" value="UniProtKB-KW"/>
</dbReference>
<feature type="transmembrane region" description="Helical" evidence="10">
    <location>
        <begin position="103"/>
        <end position="121"/>
    </location>
</feature>
<dbReference type="InterPro" id="IPR014032">
    <property type="entry name" value="Peptidase_A24A_bac"/>
</dbReference>